<comment type="caution">
    <text evidence="1">The sequence shown here is derived from an EMBL/GenBank/DDBJ whole genome shotgun (WGS) entry which is preliminary data.</text>
</comment>
<keyword evidence="2" id="KW-1185">Reference proteome</keyword>
<dbReference type="EMBL" id="JACHJU010000004">
    <property type="protein sequence ID" value="MBB4943110.1"/>
    <property type="molecule type" value="Genomic_DNA"/>
</dbReference>
<protein>
    <submittedName>
        <fullName evidence="1">Uncharacterized protein</fullName>
    </submittedName>
</protein>
<sequence>MAGEGSQTTEARVGLLASPGAVTELARNVLPGLEDRIHERLPGVRRRVEAAYTYHPDPQLTGEQNYQV</sequence>
<evidence type="ECO:0000313" key="2">
    <source>
        <dbReference type="Proteomes" id="UP000534286"/>
    </source>
</evidence>
<evidence type="ECO:0000313" key="1">
    <source>
        <dbReference type="EMBL" id="MBB4943110.1"/>
    </source>
</evidence>
<dbReference type="Proteomes" id="UP000534286">
    <property type="component" value="Unassembled WGS sequence"/>
</dbReference>
<organism evidence="1 2">
    <name type="scientific">Streptosporangium album</name>
    <dbReference type="NCBI Taxonomy" id="47479"/>
    <lineage>
        <taxon>Bacteria</taxon>
        <taxon>Bacillati</taxon>
        <taxon>Actinomycetota</taxon>
        <taxon>Actinomycetes</taxon>
        <taxon>Streptosporangiales</taxon>
        <taxon>Streptosporangiaceae</taxon>
        <taxon>Streptosporangium</taxon>
    </lineage>
</organism>
<dbReference type="RefSeq" id="WP_184758993.1">
    <property type="nucleotide sequence ID" value="NZ_BAABEK010000023.1"/>
</dbReference>
<accession>A0A7W7WE61</accession>
<name>A0A7W7WE61_9ACTN</name>
<dbReference type="AlphaFoldDB" id="A0A7W7WE61"/>
<gene>
    <name evidence="1" type="ORF">FHR32_007510</name>
</gene>
<reference evidence="1 2" key="1">
    <citation type="submission" date="2020-08" db="EMBL/GenBank/DDBJ databases">
        <title>Sequencing the genomes of 1000 actinobacteria strains.</title>
        <authorList>
            <person name="Klenk H.-P."/>
        </authorList>
    </citation>
    <scope>NUCLEOTIDE SEQUENCE [LARGE SCALE GENOMIC DNA]</scope>
    <source>
        <strain evidence="1 2">DSM 43023</strain>
    </source>
</reference>
<proteinExistence type="predicted"/>